<name>A0AAV2SDW8_MEGNR</name>
<comment type="caution">
    <text evidence="1">The sequence shown here is derived from an EMBL/GenBank/DDBJ whole genome shotgun (WGS) entry which is preliminary data.</text>
</comment>
<accession>A0AAV2SDW8</accession>
<proteinExistence type="predicted"/>
<organism evidence="1 2">
    <name type="scientific">Meganyctiphanes norvegica</name>
    <name type="common">Northern krill</name>
    <name type="synonym">Thysanopoda norvegica</name>
    <dbReference type="NCBI Taxonomy" id="48144"/>
    <lineage>
        <taxon>Eukaryota</taxon>
        <taxon>Metazoa</taxon>
        <taxon>Ecdysozoa</taxon>
        <taxon>Arthropoda</taxon>
        <taxon>Crustacea</taxon>
        <taxon>Multicrustacea</taxon>
        <taxon>Malacostraca</taxon>
        <taxon>Eumalacostraca</taxon>
        <taxon>Eucarida</taxon>
        <taxon>Euphausiacea</taxon>
        <taxon>Euphausiidae</taxon>
        <taxon>Meganyctiphanes</taxon>
    </lineage>
</organism>
<dbReference type="EMBL" id="CAXKWB010057207">
    <property type="protein sequence ID" value="CAL4179368.1"/>
    <property type="molecule type" value="Genomic_DNA"/>
</dbReference>
<evidence type="ECO:0000313" key="1">
    <source>
        <dbReference type="EMBL" id="CAL4179368.1"/>
    </source>
</evidence>
<evidence type="ECO:0000313" key="2">
    <source>
        <dbReference type="Proteomes" id="UP001497623"/>
    </source>
</evidence>
<dbReference type="Proteomes" id="UP001497623">
    <property type="component" value="Unassembled WGS sequence"/>
</dbReference>
<sequence length="126" mass="14507">MGFKQQAFKVRPEVIISNGRYCRELMQLKKSNNQLLSLAKELYRGLKHEVYDDESVEVIKMTKVILDLPSLAIKLKHSEGGYIKLALTQFPLFINAVKSIPVRSLLCVPEEDLKINIKSFSKDWKI</sequence>
<protein>
    <submittedName>
        <fullName evidence="1">Uncharacterized protein</fullName>
    </submittedName>
</protein>
<dbReference type="AlphaFoldDB" id="A0AAV2SDW8"/>
<reference evidence="1 2" key="1">
    <citation type="submission" date="2024-05" db="EMBL/GenBank/DDBJ databases">
        <authorList>
            <person name="Wallberg A."/>
        </authorList>
    </citation>
    <scope>NUCLEOTIDE SEQUENCE [LARGE SCALE GENOMIC DNA]</scope>
</reference>
<gene>
    <name evidence="1" type="ORF">MNOR_LOCUS35130</name>
</gene>
<keyword evidence="2" id="KW-1185">Reference proteome</keyword>